<protein>
    <submittedName>
        <fullName evidence="2">Uncharacterized protein</fullName>
    </submittedName>
</protein>
<evidence type="ECO:0000313" key="2">
    <source>
        <dbReference type="EMBL" id="GGB83209.1"/>
    </source>
</evidence>
<proteinExistence type="predicted"/>
<name>A0ABQ1K2I3_9GAMM</name>
<accession>A0ABQ1K2I3</accession>
<gene>
    <name evidence="2" type="ORF">GCM10011352_06320</name>
</gene>
<feature type="region of interest" description="Disordered" evidence="1">
    <location>
        <begin position="1"/>
        <end position="31"/>
    </location>
</feature>
<dbReference type="EMBL" id="BMIJ01000001">
    <property type="protein sequence ID" value="GGB83209.1"/>
    <property type="molecule type" value="Genomic_DNA"/>
</dbReference>
<keyword evidence="3" id="KW-1185">Reference proteome</keyword>
<evidence type="ECO:0000256" key="1">
    <source>
        <dbReference type="SAM" id="MobiDB-lite"/>
    </source>
</evidence>
<organism evidence="2 3">
    <name type="scientific">Marinobacterium zhoushanense</name>
    <dbReference type="NCBI Taxonomy" id="1679163"/>
    <lineage>
        <taxon>Bacteria</taxon>
        <taxon>Pseudomonadati</taxon>
        <taxon>Pseudomonadota</taxon>
        <taxon>Gammaproteobacteria</taxon>
        <taxon>Oceanospirillales</taxon>
        <taxon>Oceanospirillaceae</taxon>
        <taxon>Marinobacterium</taxon>
    </lineage>
</organism>
<evidence type="ECO:0000313" key="3">
    <source>
        <dbReference type="Proteomes" id="UP000629025"/>
    </source>
</evidence>
<feature type="compositionally biased region" description="Basic and acidic residues" evidence="1">
    <location>
        <begin position="13"/>
        <end position="30"/>
    </location>
</feature>
<reference evidence="3" key="1">
    <citation type="journal article" date="2019" name="Int. J. Syst. Evol. Microbiol.">
        <title>The Global Catalogue of Microorganisms (GCM) 10K type strain sequencing project: providing services to taxonomists for standard genome sequencing and annotation.</title>
        <authorList>
            <consortium name="The Broad Institute Genomics Platform"/>
            <consortium name="The Broad Institute Genome Sequencing Center for Infectious Disease"/>
            <person name="Wu L."/>
            <person name="Ma J."/>
        </authorList>
    </citation>
    <scope>NUCLEOTIDE SEQUENCE [LARGE SCALE GENOMIC DNA]</scope>
    <source>
        <strain evidence="3">CGMCC 1.15341</strain>
    </source>
</reference>
<dbReference type="Proteomes" id="UP000629025">
    <property type="component" value="Unassembled WGS sequence"/>
</dbReference>
<comment type="caution">
    <text evidence="2">The sequence shown here is derived from an EMBL/GenBank/DDBJ whole genome shotgun (WGS) entry which is preliminary data.</text>
</comment>
<sequence length="49" mass="5573">MPEKLTSAWLSNRKRELNSEKGMEREERTHGVHSSVYGVTYATTVTFSA</sequence>